<evidence type="ECO:0000313" key="2">
    <source>
        <dbReference type="EMBL" id="MBY8883699.1"/>
    </source>
</evidence>
<gene>
    <name evidence="2" type="ORF">K7472_02415</name>
</gene>
<keyword evidence="2" id="KW-0378">Hydrolase</keyword>
<reference evidence="2 3" key="1">
    <citation type="submission" date="2021-08" db="EMBL/GenBank/DDBJ databases">
        <title>Streptomyces sp. PTM05 isolated from lichen.</title>
        <authorList>
            <person name="Somphong A."/>
            <person name="Phongsopitanun W."/>
            <person name="Tanasupawat S."/>
        </authorList>
    </citation>
    <scope>NUCLEOTIDE SEQUENCE [LARGE SCALE GENOMIC DNA]</scope>
    <source>
        <strain evidence="2 3">Ptm05</strain>
    </source>
</reference>
<accession>A0ABS7QLZ3</accession>
<evidence type="ECO:0000259" key="1">
    <source>
        <dbReference type="Pfam" id="PF13354"/>
    </source>
</evidence>
<feature type="domain" description="Beta-lactamase class A catalytic" evidence="1">
    <location>
        <begin position="14"/>
        <end position="255"/>
    </location>
</feature>
<dbReference type="Proteomes" id="UP001198565">
    <property type="component" value="Unassembled WGS sequence"/>
</dbReference>
<dbReference type="EMBL" id="JAINVZ010000001">
    <property type="protein sequence ID" value="MBY8883699.1"/>
    <property type="molecule type" value="Genomic_DNA"/>
</dbReference>
<name>A0ABS7QLZ3_9ACTN</name>
<sequence>MERIFADARAEGFVHALDLTDGTEVGHRADTPVVLASVFKIPIALEYARQAATGELDRAARRTVTADHRMGGSATAGCGNDVEMSVRDLAFMMMTISDNAATDLLLDVVGQDRVRATLRALGLPGFGVRSCRSLDDDIRRDLGLAPGSSIDDQLDHVTEADLLALSTHDPARAPSATPREVTTLLRAIWRDEAAPVEACTEVRSLMAQQVWQHRLSAGFGPEMTVAGKTGTEFAVRNEAGVVTCPDGRRYAVGVFLRTASTATRQPAADQAIGRAAHATIRWLRS</sequence>
<dbReference type="PANTHER" id="PTHR35333:SF3">
    <property type="entry name" value="BETA-LACTAMASE-TYPE TRANSPEPTIDASE FOLD CONTAINING PROTEIN"/>
    <property type="match status" value="1"/>
</dbReference>
<dbReference type="GO" id="GO:0016787">
    <property type="term" value="F:hydrolase activity"/>
    <property type="evidence" value="ECO:0007669"/>
    <property type="project" value="UniProtKB-KW"/>
</dbReference>
<protein>
    <submittedName>
        <fullName evidence="2">Class A beta-lactamase-related serine hydrolase</fullName>
    </submittedName>
</protein>
<keyword evidence="3" id="KW-1185">Reference proteome</keyword>
<dbReference type="Pfam" id="PF13354">
    <property type="entry name" value="Beta-lactamase2"/>
    <property type="match status" value="1"/>
</dbReference>
<comment type="caution">
    <text evidence="2">The sequence shown here is derived from an EMBL/GenBank/DDBJ whole genome shotgun (WGS) entry which is preliminary data.</text>
</comment>
<proteinExistence type="predicted"/>
<dbReference type="SUPFAM" id="SSF56601">
    <property type="entry name" value="beta-lactamase/transpeptidase-like"/>
    <property type="match status" value="1"/>
</dbReference>
<organism evidence="2 3">
    <name type="scientific">Streptantibioticus parmotrematis</name>
    <dbReference type="NCBI Taxonomy" id="2873249"/>
    <lineage>
        <taxon>Bacteria</taxon>
        <taxon>Bacillati</taxon>
        <taxon>Actinomycetota</taxon>
        <taxon>Actinomycetes</taxon>
        <taxon>Kitasatosporales</taxon>
        <taxon>Streptomycetaceae</taxon>
        <taxon>Streptantibioticus</taxon>
    </lineage>
</organism>
<dbReference type="PANTHER" id="PTHR35333">
    <property type="entry name" value="BETA-LACTAMASE"/>
    <property type="match status" value="1"/>
</dbReference>
<dbReference type="Gene3D" id="3.40.710.10">
    <property type="entry name" value="DD-peptidase/beta-lactamase superfamily"/>
    <property type="match status" value="1"/>
</dbReference>
<dbReference type="InterPro" id="IPR012338">
    <property type="entry name" value="Beta-lactam/transpept-like"/>
</dbReference>
<dbReference type="InterPro" id="IPR045155">
    <property type="entry name" value="Beta-lactam_cat"/>
</dbReference>
<dbReference type="InterPro" id="IPR000871">
    <property type="entry name" value="Beta-lactam_class-A"/>
</dbReference>
<evidence type="ECO:0000313" key="3">
    <source>
        <dbReference type="Proteomes" id="UP001198565"/>
    </source>
</evidence>